<dbReference type="GO" id="GO:0016020">
    <property type="term" value="C:membrane"/>
    <property type="evidence" value="ECO:0007669"/>
    <property type="project" value="InterPro"/>
</dbReference>
<dbReference type="GO" id="GO:0006508">
    <property type="term" value="P:proteolysis"/>
    <property type="evidence" value="ECO:0007669"/>
    <property type="project" value="UniProtKB-KW"/>
</dbReference>
<feature type="domain" description="PA" evidence="12">
    <location>
        <begin position="380"/>
        <end position="467"/>
    </location>
</feature>
<proteinExistence type="inferred from homology"/>
<keyword evidence="5 8" id="KW-0378">Hydrolase</keyword>
<evidence type="ECO:0000256" key="7">
    <source>
        <dbReference type="PIRSR" id="PIRSR615500-1"/>
    </source>
</evidence>
<dbReference type="InterPro" id="IPR010435">
    <property type="entry name" value="C5a/SBT2-like_Fn3"/>
</dbReference>
<gene>
    <name evidence="14" type="ORF">INT45_001580</name>
</gene>
<evidence type="ECO:0000259" key="12">
    <source>
        <dbReference type="Pfam" id="PF02225"/>
    </source>
</evidence>
<name>A0A8H7S3P6_9FUNG</name>
<dbReference type="InterPro" id="IPR036852">
    <property type="entry name" value="Peptidase_S8/S53_dom_sf"/>
</dbReference>
<dbReference type="Gene3D" id="3.40.50.200">
    <property type="entry name" value="Peptidase S8/S53 domain"/>
    <property type="match status" value="1"/>
</dbReference>
<dbReference type="InterPro" id="IPR003137">
    <property type="entry name" value="PA_domain"/>
</dbReference>
<dbReference type="PANTHER" id="PTHR43399:SF4">
    <property type="entry name" value="CELL WALL-ASSOCIATED PROTEASE"/>
    <property type="match status" value="1"/>
</dbReference>
<dbReference type="Pfam" id="PF00082">
    <property type="entry name" value="Peptidase_S8"/>
    <property type="match status" value="1"/>
</dbReference>
<reference evidence="14 15" key="1">
    <citation type="submission" date="2020-12" db="EMBL/GenBank/DDBJ databases">
        <title>Metabolic potential, ecology and presence of endohyphal bacteria is reflected in genomic diversity of Mucoromycotina.</title>
        <authorList>
            <person name="Muszewska A."/>
            <person name="Okrasinska A."/>
            <person name="Steczkiewicz K."/>
            <person name="Drgas O."/>
            <person name="Orlowska M."/>
            <person name="Perlinska-Lenart U."/>
            <person name="Aleksandrzak-Piekarczyk T."/>
            <person name="Szatraj K."/>
            <person name="Zielenkiewicz U."/>
            <person name="Pilsyk S."/>
            <person name="Malc E."/>
            <person name="Mieczkowski P."/>
            <person name="Kruszewska J.S."/>
            <person name="Biernat P."/>
            <person name="Pawlowska J."/>
        </authorList>
    </citation>
    <scope>NUCLEOTIDE SEQUENCE [LARGE SCALE GENOMIC DNA]</scope>
    <source>
        <strain evidence="14 15">CBS 142.35</strain>
    </source>
</reference>
<evidence type="ECO:0000256" key="9">
    <source>
        <dbReference type="RuleBase" id="RU003355"/>
    </source>
</evidence>
<dbReference type="SUPFAM" id="SSF52743">
    <property type="entry name" value="Subtilisin-like"/>
    <property type="match status" value="1"/>
</dbReference>
<evidence type="ECO:0000256" key="10">
    <source>
        <dbReference type="SAM" id="MobiDB-lite"/>
    </source>
</evidence>
<comment type="similarity">
    <text evidence="1 8 9">Belongs to the peptidase S8 family.</text>
</comment>
<dbReference type="Gene3D" id="3.50.30.30">
    <property type="match status" value="1"/>
</dbReference>
<dbReference type="PROSITE" id="PS00137">
    <property type="entry name" value="SUBTILASE_HIS"/>
    <property type="match status" value="1"/>
</dbReference>
<dbReference type="Proteomes" id="UP000646827">
    <property type="component" value="Unassembled WGS sequence"/>
</dbReference>
<evidence type="ECO:0008006" key="16">
    <source>
        <dbReference type="Google" id="ProtNLM"/>
    </source>
</evidence>
<evidence type="ECO:0000256" key="8">
    <source>
        <dbReference type="PROSITE-ProRule" id="PRU01240"/>
    </source>
</evidence>
<dbReference type="OrthoDB" id="206201at2759"/>
<dbReference type="InterPro" id="IPR023828">
    <property type="entry name" value="Peptidase_S8_Ser-AS"/>
</dbReference>
<dbReference type="InterPro" id="IPR015500">
    <property type="entry name" value="Peptidase_S8_subtilisin-rel"/>
</dbReference>
<dbReference type="PANTHER" id="PTHR43399">
    <property type="entry name" value="SUBTILISIN-RELATED"/>
    <property type="match status" value="1"/>
</dbReference>
<keyword evidence="4" id="KW-0732">Signal</keyword>
<dbReference type="Pfam" id="PF02225">
    <property type="entry name" value="PA"/>
    <property type="match status" value="1"/>
</dbReference>
<keyword evidence="6 8" id="KW-0720">Serine protease</keyword>
<protein>
    <recommendedName>
        <fullName evidence="16">Subtilisin-like protein</fullName>
    </recommendedName>
</protein>
<dbReference type="PROSITE" id="PS51892">
    <property type="entry name" value="SUBTILASE"/>
    <property type="match status" value="1"/>
</dbReference>
<comment type="caution">
    <text evidence="14">The sequence shown here is derived from an EMBL/GenBank/DDBJ whole genome shotgun (WGS) entry which is preliminary data.</text>
</comment>
<keyword evidence="2" id="KW-0964">Secreted</keyword>
<dbReference type="EMBL" id="JAEPRB010000086">
    <property type="protein sequence ID" value="KAG2222317.1"/>
    <property type="molecule type" value="Genomic_DNA"/>
</dbReference>
<dbReference type="PROSITE" id="PS00136">
    <property type="entry name" value="SUBTILASE_ASP"/>
    <property type="match status" value="1"/>
</dbReference>
<dbReference type="InterPro" id="IPR000209">
    <property type="entry name" value="Peptidase_S8/S53_dom"/>
</dbReference>
<feature type="active site" description="Charge relay system" evidence="7 8">
    <location>
        <position position="542"/>
    </location>
</feature>
<dbReference type="SUPFAM" id="SSF52025">
    <property type="entry name" value="PA domain"/>
    <property type="match status" value="1"/>
</dbReference>
<keyword evidence="15" id="KW-1185">Reference proteome</keyword>
<dbReference type="Pfam" id="PF06280">
    <property type="entry name" value="fn3_5"/>
    <property type="match status" value="1"/>
</dbReference>
<evidence type="ECO:0000259" key="11">
    <source>
        <dbReference type="Pfam" id="PF00082"/>
    </source>
</evidence>
<dbReference type="InterPro" id="IPR034187">
    <property type="entry name" value="Peptidases_S8_5"/>
</dbReference>
<feature type="non-terminal residue" evidence="14">
    <location>
        <position position="1"/>
    </location>
</feature>
<dbReference type="PRINTS" id="PR00723">
    <property type="entry name" value="SUBTILISIN"/>
</dbReference>
<feature type="active site" description="Charge relay system" evidence="7 8">
    <location>
        <position position="233"/>
    </location>
</feature>
<evidence type="ECO:0000256" key="6">
    <source>
        <dbReference type="ARBA" id="ARBA00022825"/>
    </source>
</evidence>
<evidence type="ECO:0000256" key="4">
    <source>
        <dbReference type="ARBA" id="ARBA00022729"/>
    </source>
</evidence>
<sequence length="929" mass="101104">TPIQQGISSTEAKNNDPTLFHQYIFEFDSSSNANTNSKKLVNQLEKSFPDLKFTTIRVIDHSLLKAATIQFEENDNISISDSSSPSLIDDKKSTIDQVIKLASKSGYVTKIYSNHSIQRPNIVTGEDVNSLLSTKQDSDNDENRHLISILPQMQVDRVHNELKNTGRDIIIGVIDSGVDYMHPALGGGFGPGYKVRYGRDLVGDDYDSERGTDPIPDPDPMDSCDPSSGTVGHGTHVSGIIAGKSDNYTGVAPDAILGMWRVFGCDGNADAIVIVEAMLDAYDTGVDIISMSLSDPMGWSESLTAIVAERIILKGVPVVAAASNDGELGAFTVGTPSVGKGVYSVASFDNNYNFFKVFKVNDKFYKFNVDNVAKEKIPNGQLVIGDKNIGSDTDACNPKNIPSNVNGKIALIRRGTCNFADKANNLAKVGAIGVIVYNNKKDETLSPINDGSSIPIIGITQEVGQEILAEIEMKSQESAVNVTFSDDTRVLPQLTGNTVSSFSSIGPAYELDVRPSIGGIGGNVLSTLPRQSGNWGMLSGTSMATPAVSGTVALYLRAWKDKNGHENKPTPTFILEHFQNYAYKAPNRNGENNVDSPNRQGAGLVQIYDAIQEQVHISPAAISFNDTEHLQKTQTLSITNYGNTFVSYTISNNVSVSIIPYNTSEGYQFTAPATYGNDSAQLEFSQKNITLAPGATNKIDVTVIPPNTNPAEHIMYGGYIQFKKNNESSTENLGKDLTVPYIGVVGNQRELPIFHHNTPQLTNTTNITHFPAYDSNEVFVFNRIQSVATKKKIDKVPIFMLTLDNPTRILSTPLYNEQHDMIGFASFKNDTTNFSRATSDTPAQFIWWGGDYIPVKGEAENKPMMTTDPLASITPNSILPSGTETFESQVKISVAPGNYRIGLNALKWFGNPDNPEDWETWTSGIIKVL</sequence>
<dbReference type="PROSITE" id="PS00138">
    <property type="entry name" value="SUBTILASE_SER"/>
    <property type="match status" value="1"/>
</dbReference>
<organism evidence="14 15">
    <name type="scientific">Circinella minor</name>
    <dbReference type="NCBI Taxonomy" id="1195481"/>
    <lineage>
        <taxon>Eukaryota</taxon>
        <taxon>Fungi</taxon>
        <taxon>Fungi incertae sedis</taxon>
        <taxon>Mucoromycota</taxon>
        <taxon>Mucoromycotina</taxon>
        <taxon>Mucoromycetes</taxon>
        <taxon>Mucorales</taxon>
        <taxon>Lichtheimiaceae</taxon>
        <taxon>Circinella</taxon>
    </lineage>
</organism>
<evidence type="ECO:0000256" key="5">
    <source>
        <dbReference type="ARBA" id="ARBA00022801"/>
    </source>
</evidence>
<keyword evidence="3 8" id="KW-0645">Protease</keyword>
<evidence type="ECO:0000256" key="2">
    <source>
        <dbReference type="ARBA" id="ARBA00022525"/>
    </source>
</evidence>
<evidence type="ECO:0000256" key="1">
    <source>
        <dbReference type="ARBA" id="ARBA00011073"/>
    </source>
</evidence>
<dbReference type="GO" id="GO:0004252">
    <property type="term" value="F:serine-type endopeptidase activity"/>
    <property type="evidence" value="ECO:0007669"/>
    <property type="project" value="UniProtKB-UniRule"/>
</dbReference>
<feature type="domain" description="C5a peptidase/Subtilisin-like protease SBT2-like Fn3-like" evidence="13">
    <location>
        <begin position="622"/>
        <end position="741"/>
    </location>
</feature>
<feature type="region of interest" description="Disordered" evidence="10">
    <location>
        <begin position="205"/>
        <end position="230"/>
    </location>
</feature>
<dbReference type="InterPro" id="IPR022398">
    <property type="entry name" value="Peptidase_S8_His-AS"/>
</dbReference>
<evidence type="ECO:0000256" key="3">
    <source>
        <dbReference type="ARBA" id="ARBA00022670"/>
    </source>
</evidence>
<dbReference type="InterPro" id="IPR051048">
    <property type="entry name" value="Peptidase_S8/S53_subtilisin"/>
</dbReference>
<evidence type="ECO:0000313" key="15">
    <source>
        <dbReference type="Proteomes" id="UP000646827"/>
    </source>
</evidence>
<dbReference type="InterPro" id="IPR023827">
    <property type="entry name" value="Peptidase_S8_Asp-AS"/>
</dbReference>
<dbReference type="Gene3D" id="2.60.40.1710">
    <property type="entry name" value="Subtilisin-like superfamily"/>
    <property type="match status" value="1"/>
</dbReference>
<accession>A0A8H7S3P6</accession>
<dbReference type="AlphaFoldDB" id="A0A8H7S3P6"/>
<evidence type="ECO:0000259" key="13">
    <source>
        <dbReference type="Pfam" id="PF06280"/>
    </source>
</evidence>
<evidence type="ECO:0000313" key="14">
    <source>
        <dbReference type="EMBL" id="KAG2222317.1"/>
    </source>
</evidence>
<feature type="active site" description="Charge relay system" evidence="7 8">
    <location>
        <position position="175"/>
    </location>
</feature>
<feature type="domain" description="Peptidase S8/S53" evidence="11">
    <location>
        <begin position="166"/>
        <end position="566"/>
    </location>
</feature>
<dbReference type="CDD" id="cd07489">
    <property type="entry name" value="Peptidases_S8_5"/>
    <property type="match status" value="1"/>
</dbReference>
<dbReference type="InterPro" id="IPR046450">
    <property type="entry name" value="PA_dom_sf"/>
</dbReference>